<feature type="domain" description="Anamorsin C-terminal" evidence="11">
    <location>
        <begin position="200"/>
        <end position="294"/>
    </location>
</feature>
<feature type="binding site" evidence="9">
    <location>
        <position position="214"/>
    </location>
    <ligand>
        <name>[2Fe-2S] cluster</name>
        <dbReference type="ChEBI" id="CHEBI:190135"/>
    </ligand>
</feature>
<dbReference type="EMBL" id="JAEUBF010000905">
    <property type="protein sequence ID" value="KAH3674216.1"/>
    <property type="molecule type" value="Genomic_DNA"/>
</dbReference>
<comment type="similarity">
    <text evidence="2 9">Belongs to the anamorsin family.</text>
</comment>
<evidence type="ECO:0000256" key="4">
    <source>
        <dbReference type="ARBA" id="ARBA00022490"/>
    </source>
</evidence>
<evidence type="ECO:0000256" key="5">
    <source>
        <dbReference type="ARBA" id="ARBA00022723"/>
    </source>
</evidence>
<feature type="binding site" evidence="9">
    <location>
        <position position="264"/>
    </location>
    <ligand>
        <name>[4Fe-4S] cluster</name>
        <dbReference type="ChEBI" id="CHEBI:49883"/>
    </ligand>
</feature>
<dbReference type="PANTHER" id="PTHR13273">
    <property type="entry name" value="ANAMORSIN"/>
    <property type="match status" value="1"/>
</dbReference>
<dbReference type="GO" id="GO:0051539">
    <property type="term" value="F:4 iron, 4 sulfur cluster binding"/>
    <property type="evidence" value="ECO:0007669"/>
    <property type="project" value="UniProtKB-KW"/>
</dbReference>
<evidence type="ECO:0000259" key="11">
    <source>
        <dbReference type="Pfam" id="PF05093"/>
    </source>
</evidence>
<dbReference type="AlphaFoldDB" id="A0A9P8PLG1"/>
<comment type="domain">
    <text evidence="9">The C-terminal domain binds 2 Fe-S clusters but is otherwise mostly in an intrinsically disordered conformation.</text>
</comment>
<feature type="binding site" evidence="9">
    <location>
        <position position="196"/>
    </location>
    <ligand>
        <name>[2Fe-2S] cluster</name>
        <dbReference type="ChEBI" id="CHEBI:190135"/>
    </ligand>
</feature>
<feature type="short sequence motif" description="Cx2C motif 1" evidence="9">
    <location>
        <begin position="264"/>
        <end position="267"/>
    </location>
</feature>
<keyword evidence="9" id="KW-0001">2Fe-2S</keyword>
<comment type="cofactor">
    <cofactor evidence="1 9">
        <name>[4Fe-4S] cluster</name>
        <dbReference type="ChEBI" id="CHEBI:49883"/>
    </cofactor>
</comment>
<dbReference type="GO" id="GO:0005758">
    <property type="term" value="C:mitochondrial intermembrane space"/>
    <property type="evidence" value="ECO:0007669"/>
    <property type="project" value="UniProtKB-SubCell"/>
</dbReference>
<evidence type="ECO:0000256" key="3">
    <source>
        <dbReference type="ARBA" id="ARBA00022485"/>
    </source>
</evidence>
<organism evidence="12 13">
    <name type="scientific">Wickerhamomyces mucosus</name>
    <dbReference type="NCBI Taxonomy" id="1378264"/>
    <lineage>
        <taxon>Eukaryota</taxon>
        <taxon>Fungi</taxon>
        <taxon>Dikarya</taxon>
        <taxon>Ascomycota</taxon>
        <taxon>Saccharomycotina</taxon>
        <taxon>Saccharomycetes</taxon>
        <taxon>Phaffomycetales</taxon>
        <taxon>Wickerhamomycetaceae</taxon>
        <taxon>Wickerhamomyces</taxon>
    </lineage>
</organism>
<feature type="region of interest" description="Fe-S binding site B" evidence="9">
    <location>
        <begin position="264"/>
        <end position="278"/>
    </location>
</feature>
<dbReference type="Pfam" id="PF05093">
    <property type="entry name" value="CIAPIN1"/>
    <property type="match status" value="1"/>
</dbReference>
<gene>
    <name evidence="12" type="ORF">WICMUC_003458</name>
</gene>
<dbReference type="GO" id="GO:0051537">
    <property type="term" value="F:2 iron, 2 sulfur cluster binding"/>
    <property type="evidence" value="ECO:0007669"/>
    <property type="project" value="UniProtKB-UniRule"/>
</dbReference>
<accession>A0A9P8PLG1</accession>
<protein>
    <recommendedName>
        <fullName evidence="11">Anamorsin C-terminal domain-containing protein</fullName>
    </recommendedName>
</protein>
<dbReference type="Gene3D" id="3.40.50.11000">
    <property type="entry name" value="Fe-S cluster assembly protein Dre2, N-terminal domain"/>
    <property type="match status" value="1"/>
</dbReference>
<feature type="binding site" evidence="9">
    <location>
        <position position="267"/>
    </location>
    <ligand>
        <name>[4Fe-4S] cluster</name>
        <dbReference type="ChEBI" id="CHEBI:49883"/>
    </ligand>
</feature>
<feature type="binding site" evidence="9">
    <location>
        <position position="216"/>
    </location>
    <ligand>
        <name>[2Fe-2S] cluster</name>
        <dbReference type="ChEBI" id="CHEBI:190135"/>
    </ligand>
</feature>
<evidence type="ECO:0000256" key="9">
    <source>
        <dbReference type="HAMAP-Rule" id="MF_03115"/>
    </source>
</evidence>
<comment type="domain">
    <text evidence="9">The twin Cx2C motifs are involved in the recognition by the mitochondrial MIA40-ERV1 disulfide relay system. The formation of 2 disulfide bonds in the Cx2C motifs through dithiol/disulfide exchange reactions effectively traps the protein in the mitochondrial intermembrane space.</text>
</comment>
<keyword evidence="4 9" id="KW-0963">Cytoplasm</keyword>
<dbReference type="GO" id="GO:0016226">
    <property type="term" value="P:iron-sulfur cluster assembly"/>
    <property type="evidence" value="ECO:0007669"/>
    <property type="project" value="UniProtKB-UniRule"/>
</dbReference>
<dbReference type="HAMAP" id="MF_03115">
    <property type="entry name" value="Anamorsin"/>
    <property type="match status" value="1"/>
</dbReference>
<comment type="caution">
    <text evidence="12">The sequence shown here is derived from an EMBL/GenBank/DDBJ whole genome shotgun (WGS) entry which is preliminary data.</text>
</comment>
<dbReference type="InterPro" id="IPR007785">
    <property type="entry name" value="Anamorsin"/>
</dbReference>
<feature type="binding site" evidence="9">
    <location>
        <position position="275"/>
    </location>
    <ligand>
        <name>[4Fe-4S] cluster</name>
        <dbReference type="ChEBI" id="CHEBI:49883"/>
    </ligand>
</feature>
<keyword evidence="13" id="KW-1185">Reference proteome</keyword>
<evidence type="ECO:0000256" key="2">
    <source>
        <dbReference type="ARBA" id="ARBA00008169"/>
    </source>
</evidence>
<comment type="subcellular location">
    <subcellularLocation>
        <location evidence="9">Cytoplasm</location>
    </subcellularLocation>
    <subcellularLocation>
        <location evidence="9">Mitochondrion intermembrane space</location>
    </subcellularLocation>
</comment>
<dbReference type="GO" id="GO:0046872">
    <property type="term" value="F:metal ion binding"/>
    <property type="evidence" value="ECO:0007669"/>
    <property type="project" value="UniProtKB-KW"/>
</dbReference>
<evidence type="ECO:0000256" key="7">
    <source>
        <dbReference type="ARBA" id="ARBA00023014"/>
    </source>
</evidence>
<dbReference type="Proteomes" id="UP000769528">
    <property type="component" value="Unassembled WGS sequence"/>
</dbReference>
<evidence type="ECO:0000313" key="13">
    <source>
        <dbReference type="Proteomes" id="UP000769528"/>
    </source>
</evidence>
<evidence type="ECO:0000256" key="6">
    <source>
        <dbReference type="ARBA" id="ARBA00023004"/>
    </source>
</evidence>
<keyword evidence="8 9" id="KW-0496">Mitochondrion</keyword>
<name>A0A9P8PLG1_9ASCO</name>
<dbReference type="PANTHER" id="PTHR13273:SF14">
    <property type="entry name" value="ANAMORSIN"/>
    <property type="match status" value="1"/>
</dbReference>
<evidence type="ECO:0000256" key="10">
    <source>
        <dbReference type="SAM" id="MobiDB-lite"/>
    </source>
</evidence>
<proteinExistence type="inferred from homology"/>
<feature type="binding site" evidence="9">
    <location>
        <position position="211"/>
    </location>
    <ligand>
        <name>[2Fe-2S] cluster</name>
        <dbReference type="ChEBI" id="CHEBI:190135"/>
    </ligand>
</feature>
<evidence type="ECO:0000256" key="1">
    <source>
        <dbReference type="ARBA" id="ARBA00001966"/>
    </source>
</evidence>
<comment type="caution">
    <text evidence="9">Lacks conserved residue(s) required for the propagation of feature annotation.</text>
</comment>
<feature type="region of interest" description="Disordered" evidence="10">
    <location>
        <begin position="116"/>
        <end position="149"/>
    </location>
</feature>
<feature type="binding site" evidence="9">
    <location>
        <position position="278"/>
    </location>
    <ligand>
        <name>[4Fe-4S] cluster</name>
        <dbReference type="ChEBI" id="CHEBI:49883"/>
    </ligand>
</feature>
<sequence>MTNVLLLLNDTFVTLPNAEDCIIDKKSIISNNHQGSKIDQYVLSNIILNNVKLSNDYYDFIYFIDSNGEFNYTIPNNLNIKNSLKTSQSINLNRNQSSSSISKIGTKLSKLKFKKLNQKDKQQSSSNPTTPISEIEINPSSPPELSPLDNSTKLKIFGNINGSDNDNNDDDDDFELIDENELIIDNKLLNESSIICLREPNSNNKKRRKACKDCTCGLAELESSFQINNEQNSKSIPKSLPKIQFNSQELNEIDFTIEGKTGGCGSCSLGDAFRCDGCPYLGLPAFKPGQVISLDGISDDL</sequence>
<keyword evidence="5 9" id="KW-0479">Metal-binding</keyword>
<evidence type="ECO:0000256" key="8">
    <source>
        <dbReference type="ARBA" id="ARBA00023128"/>
    </source>
</evidence>
<dbReference type="InterPro" id="IPR046408">
    <property type="entry name" value="CIAPIN1"/>
</dbReference>
<dbReference type="OrthoDB" id="311633at2759"/>
<dbReference type="GO" id="GO:0009055">
    <property type="term" value="F:electron transfer activity"/>
    <property type="evidence" value="ECO:0007669"/>
    <property type="project" value="UniProtKB-UniRule"/>
</dbReference>
<keyword evidence="7 9" id="KW-0411">Iron-sulfur</keyword>
<comment type="domain">
    <text evidence="9">The N-terminal domain has structural similarity with S-adenosyl-L-methionine-dependent methyltransferases, but does not bind S-adenosyl-L-methionine. It is required for correct assembly of the 2 Fe-S clusters.</text>
</comment>
<evidence type="ECO:0000313" key="12">
    <source>
        <dbReference type="EMBL" id="KAH3674216.1"/>
    </source>
</evidence>
<comment type="cofactor">
    <cofactor evidence="9">
        <name>[2Fe-2S] cluster</name>
        <dbReference type="ChEBI" id="CHEBI:190135"/>
    </cofactor>
</comment>
<reference evidence="12" key="2">
    <citation type="submission" date="2021-01" db="EMBL/GenBank/DDBJ databases">
        <authorList>
            <person name="Schikora-Tamarit M.A."/>
        </authorList>
    </citation>
    <scope>NUCLEOTIDE SEQUENCE</scope>
    <source>
        <strain evidence="12">CBS6341</strain>
    </source>
</reference>
<keyword evidence="3 9" id="KW-0004">4Fe-4S</keyword>
<keyword evidence="6 9" id="KW-0408">Iron</keyword>
<feature type="short sequence motif" description="Cx2C motif 2" evidence="9">
    <location>
        <begin position="275"/>
        <end position="278"/>
    </location>
</feature>
<reference evidence="12" key="1">
    <citation type="journal article" date="2021" name="Open Biol.">
        <title>Shared evolutionary footprints suggest mitochondrial oxidative damage underlies multiple complex I losses in fungi.</title>
        <authorList>
            <person name="Schikora-Tamarit M.A."/>
            <person name="Marcet-Houben M."/>
            <person name="Nosek J."/>
            <person name="Gabaldon T."/>
        </authorList>
    </citation>
    <scope>NUCLEOTIDE SEQUENCE</scope>
    <source>
        <strain evidence="12">CBS6341</strain>
    </source>
</reference>